<keyword evidence="1" id="KW-0677">Repeat</keyword>
<dbReference type="Proteomes" id="UP000221222">
    <property type="component" value="Unassembled WGS sequence"/>
</dbReference>
<evidence type="ECO:0000256" key="3">
    <source>
        <dbReference type="PROSITE-ProRule" id="PRU00023"/>
    </source>
</evidence>
<dbReference type="PROSITE" id="PS50088">
    <property type="entry name" value="ANK_REPEAT"/>
    <property type="match status" value="2"/>
</dbReference>
<evidence type="ECO:0000313" key="4">
    <source>
        <dbReference type="EMBL" id="AXX93333.1"/>
    </source>
</evidence>
<dbReference type="KEGG" id="amol:AMOL_2391"/>
<reference evidence="5 6" key="1">
    <citation type="submission" date="2017-09" db="EMBL/GenBank/DDBJ databases">
        <title>Arcobacter canalis sp. nov., a new species isolated from a water canal contaminated with urban sewage.</title>
        <authorList>
            <person name="Perez-Cataluna A."/>
            <person name="Salas-Masso N."/>
            <person name="Figueras M.J."/>
        </authorList>
    </citation>
    <scope>NUCLEOTIDE SEQUENCE [LARGE SCALE GENOMIC DNA]</scope>
    <source>
        <strain evidence="5 6">F98-3</strain>
    </source>
</reference>
<accession>A0A2G1DHN2</accession>
<dbReference type="PANTHER" id="PTHR24198">
    <property type="entry name" value="ANKYRIN REPEAT AND PROTEIN KINASE DOMAIN-CONTAINING PROTEIN"/>
    <property type="match status" value="1"/>
</dbReference>
<dbReference type="EMBL" id="NXFY01000010">
    <property type="protein sequence ID" value="PHO17987.1"/>
    <property type="molecule type" value="Genomic_DNA"/>
</dbReference>
<dbReference type="Pfam" id="PF12796">
    <property type="entry name" value="Ank_2"/>
    <property type="match status" value="2"/>
</dbReference>
<evidence type="ECO:0000313" key="7">
    <source>
        <dbReference type="Proteomes" id="UP000262712"/>
    </source>
</evidence>
<reference evidence="4 7" key="2">
    <citation type="submission" date="2018-08" db="EMBL/GenBank/DDBJ databases">
        <title>Complete genome of the Arcobacter molluscorum type strain LMG 25693.</title>
        <authorList>
            <person name="Miller W.G."/>
            <person name="Yee E."/>
            <person name="Bono J.L."/>
        </authorList>
    </citation>
    <scope>NUCLEOTIDE SEQUENCE [LARGE SCALE GENOMIC DNA]</scope>
    <source>
        <strain evidence="4 7">CECT 7696</strain>
    </source>
</reference>
<dbReference type="SUPFAM" id="SSF48403">
    <property type="entry name" value="Ankyrin repeat"/>
    <property type="match status" value="4"/>
</dbReference>
<name>A0A2G1DHN2_9BACT</name>
<dbReference type="Pfam" id="PF00023">
    <property type="entry name" value="Ank"/>
    <property type="match status" value="1"/>
</dbReference>
<organism evidence="5 6">
    <name type="scientific">Malaciobacter molluscorum LMG 25693</name>
    <dbReference type="NCBI Taxonomy" id="870501"/>
    <lineage>
        <taxon>Bacteria</taxon>
        <taxon>Pseudomonadati</taxon>
        <taxon>Campylobacterota</taxon>
        <taxon>Epsilonproteobacteria</taxon>
        <taxon>Campylobacterales</taxon>
        <taxon>Arcobacteraceae</taxon>
        <taxon>Malaciobacter</taxon>
    </lineage>
</organism>
<sequence>MSFLDKILNNKKDDKNSNEFFFAKKKKNSEIEELIKEENIEELKKLITTQNVNEKELNSHYALYYAVIYNKKQIVDYLFSLGAKVDTAKQNITDNVTELLIDINNYEILDSFLNQKMILPRLISNVPLLHYALEKKVSFKFIKLLLENKVQIEEFKEKTALQKALEVNSDFNTIQYLIKIDTQNISIFNNDKNILEDIILSPLDNLKKIEIIKELKKQTNITLNQTTKDNKETILELAIRLKQNMVAKELILLGADFSTIKNELNSLFEKGDLEDITNYIKSENLDFINYCSILTYEEICEYFDSCDNLENSTVILNIIENPKLNLIQKKQLISLAVSKKANVNEIDERVNTTALLNYSKLIKQTTYIDLIQLLLELGAKIEICGQSAFLYAIKSYNLEILNLFIKYNANVNFVTKDNQSIANYIVEDEFIKKDENKIVELLKISIKNGLDLNTKSTFFIDEEEEILDIFSIFICERKENTIEFLLNKDLPLNDDSNYIYYAIRYLNTDSLQKRIIDLNPEYEYKNFYIIGKQTDSAQALGMAIEYKKENLVKLILESYPNMKSYCTIKETLLDLIENKFEISTIKELIKKDPDINRKYTILTSQPYTSTILLMCIKRINDIKYNKKEKYIQILEFLLQNKADPNIQEVYENEKIDSSTIFDLLVNENSLNKQILDMIIKYGADLNIRTVVYKNSIIHNIINNSLYISDDIVISYLEYFDKKIGINLEDKNKEGLTLLLCACWVCKSKVVRWLLEKGANIHVKGGSLNVNTLYTTLCTNRDVKAIERLNTIKVLIEYGADIEELSNNLTALMASCFYGTYICTEYLLQIGAKVNNKNKDNNTAVNYCVQGNVGYDTPSSVESIKGRTLLLLHKYEADLDNIPDINKSALVTTILDNKKELFDHLLQLKVDINKKDKNSITALMYAVTEGSIYFINRLLDEESLNINEVNKYNANALFFTLYRNNTNEAITIFEKLIKNDIKETLLEDQRTLLHKACEIGNIEIIPSILDFTKHDINNVDEFGTTALLSSIISNQNYEFRTIKIVKLLVQKGANINIIDKEDNHALTSAIKLKQINLVKTLLELQADINVVSREGKTAIHFLLDTNYTINELEIYLKLFDDYGIDINYNKNIDCALLYYIKSMDFSSNRSMGFLQEDIKIKKEEDNIVNLLIKYKANIKEAINQAIENNESKDIIDYLKEKGNM</sequence>
<protein>
    <submittedName>
        <fullName evidence="4">Ankyrin domain-containing protein</fullName>
    </submittedName>
</protein>
<dbReference type="RefSeq" id="WP_099342536.1">
    <property type="nucleotide sequence ID" value="NZ_CP032098.1"/>
</dbReference>
<keyword evidence="2 3" id="KW-0040">ANK repeat</keyword>
<evidence type="ECO:0000256" key="2">
    <source>
        <dbReference type="ARBA" id="ARBA00023043"/>
    </source>
</evidence>
<dbReference type="EMBL" id="CP032098">
    <property type="protein sequence ID" value="AXX93333.1"/>
    <property type="molecule type" value="Genomic_DNA"/>
</dbReference>
<feature type="repeat" description="ANK" evidence="3">
    <location>
        <begin position="1021"/>
        <end position="1059"/>
    </location>
</feature>
<gene>
    <name evidence="4" type="ORF">AMOL_2391</name>
    <name evidence="5" type="ORF">CPU12_07780</name>
</gene>
<proteinExistence type="predicted"/>
<dbReference type="Proteomes" id="UP000262712">
    <property type="component" value="Chromosome"/>
</dbReference>
<dbReference type="PANTHER" id="PTHR24198:SF165">
    <property type="entry name" value="ANKYRIN REPEAT-CONTAINING PROTEIN-RELATED"/>
    <property type="match status" value="1"/>
</dbReference>
<dbReference type="AlphaFoldDB" id="A0A2G1DHN2"/>
<evidence type="ECO:0000256" key="1">
    <source>
        <dbReference type="ARBA" id="ARBA00022737"/>
    </source>
</evidence>
<keyword evidence="6" id="KW-1185">Reference proteome</keyword>
<dbReference type="InterPro" id="IPR036770">
    <property type="entry name" value="Ankyrin_rpt-contain_sf"/>
</dbReference>
<dbReference type="Gene3D" id="1.25.40.20">
    <property type="entry name" value="Ankyrin repeat-containing domain"/>
    <property type="match status" value="4"/>
</dbReference>
<evidence type="ECO:0000313" key="5">
    <source>
        <dbReference type="EMBL" id="PHO17987.1"/>
    </source>
</evidence>
<evidence type="ECO:0000313" key="6">
    <source>
        <dbReference type="Proteomes" id="UP000221222"/>
    </source>
</evidence>
<dbReference type="InterPro" id="IPR002110">
    <property type="entry name" value="Ankyrin_rpt"/>
</dbReference>
<feature type="repeat" description="ANK" evidence="3">
    <location>
        <begin position="58"/>
        <end position="90"/>
    </location>
</feature>
<dbReference type="SMART" id="SM00248">
    <property type="entry name" value="ANK"/>
    <property type="match status" value="19"/>
</dbReference>